<gene>
    <name evidence="1" type="ORF">L3X37_02700</name>
</gene>
<proteinExistence type="predicted"/>
<comment type="caution">
    <text evidence="1">The sequence shown here is derived from an EMBL/GenBank/DDBJ whole genome shotgun (WGS) entry which is preliminary data.</text>
</comment>
<keyword evidence="2" id="KW-1185">Reference proteome</keyword>
<protein>
    <submittedName>
        <fullName evidence="1">Uncharacterized protein</fullName>
    </submittedName>
</protein>
<dbReference type="AlphaFoldDB" id="A0AAE3EL02"/>
<organism evidence="1 2">
    <name type="scientific">Wocania arenilitoris</name>
    <dbReference type="NCBI Taxonomy" id="2044858"/>
    <lineage>
        <taxon>Bacteria</taxon>
        <taxon>Pseudomonadati</taxon>
        <taxon>Bacteroidota</taxon>
        <taxon>Flavobacteriia</taxon>
        <taxon>Flavobacteriales</taxon>
        <taxon>Flavobacteriaceae</taxon>
        <taxon>Wocania</taxon>
    </lineage>
</organism>
<name>A0AAE3EL02_9FLAO</name>
<sequence>MNKRNLNFLITLLLVPIITIGQIPKGHFIDADKATEKGYVVKPFKQEKEGIYHYAVLTELPFENDCTNRLSEKEQIACAEKKLRKLIYEKLTSENTFKGNVYVYLSVTKDAEITDVSINSYPKSKEIEELIKEAISKIEIKAGKFNNEIVISRLWTSFTFPSSSKELLSESLEKMKADKNAEYKKYENLIFDATQYIFSNPIYPNGKEFQAANKIIGFWKNKDTGLNIPIGNDFYNVLTNKNQQQYLYMVGMMNHSLNQKINHKRILACKPIEGQKYKEQKDVQEVQLEGAKILLKFIGNSKNNVPMNSKTKKYYKAFEKNKLNEKLFN</sequence>
<evidence type="ECO:0000313" key="1">
    <source>
        <dbReference type="EMBL" id="MCF7567275.1"/>
    </source>
</evidence>
<dbReference type="Proteomes" id="UP001199795">
    <property type="component" value="Unassembled WGS sequence"/>
</dbReference>
<dbReference type="EMBL" id="JAKKDU010000003">
    <property type="protein sequence ID" value="MCF7567275.1"/>
    <property type="molecule type" value="Genomic_DNA"/>
</dbReference>
<dbReference type="RefSeq" id="WP_237238640.1">
    <property type="nucleotide sequence ID" value="NZ_JAKKDU010000003.1"/>
</dbReference>
<reference evidence="1" key="1">
    <citation type="submission" date="2022-01" db="EMBL/GenBank/DDBJ databases">
        <title>Draft genome sequence of Sabulilitoribacter arenilitoris KCTC 52401.</title>
        <authorList>
            <person name="Oh J.-S."/>
        </authorList>
    </citation>
    <scope>NUCLEOTIDE SEQUENCE</scope>
    <source>
        <strain evidence="1">HMF6543</strain>
    </source>
</reference>
<accession>A0AAE3EL02</accession>
<evidence type="ECO:0000313" key="2">
    <source>
        <dbReference type="Proteomes" id="UP001199795"/>
    </source>
</evidence>